<comment type="caution">
    <text evidence="12">The sequence shown here is derived from an EMBL/GenBank/DDBJ whole genome shotgun (WGS) entry which is preliminary data.</text>
</comment>
<organism evidence="12 13">
    <name type="scientific">Actinospica durhamensis</name>
    <dbReference type="NCBI Taxonomy" id="1508375"/>
    <lineage>
        <taxon>Bacteria</taxon>
        <taxon>Bacillati</taxon>
        <taxon>Actinomycetota</taxon>
        <taxon>Actinomycetes</taxon>
        <taxon>Catenulisporales</taxon>
        <taxon>Actinospicaceae</taxon>
        <taxon>Actinospica</taxon>
    </lineage>
</organism>
<evidence type="ECO:0000256" key="5">
    <source>
        <dbReference type="ARBA" id="ARBA00023136"/>
    </source>
</evidence>
<evidence type="ECO:0000256" key="7">
    <source>
        <dbReference type="ARBA" id="ARBA00037904"/>
    </source>
</evidence>
<dbReference type="GO" id="GO:0016757">
    <property type="term" value="F:glycosyltransferase activity"/>
    <property type="evidence" value="ECO:0007669"/>
    <property type="project" value="UniProtKB-KW"/>
</dbReference>
<comment type="subcellular location">
    <subcellularLocation>
        <location evidence="1">Cell membrane</location>
    </subcellularLocation>
</comment>
<feature type="region of interest" description="Disordered" evidence="10">
    <location>
        <begin position="273"/>
        <end position="301"/>
    </location>
</feature>
<dbReference type="Gene3D" id="3.90.550.10">
    <property type="entry name" value="Spore Coat Polysaccharide Biosynthesis Protein SpsA, Chain A"/>
    <property type="match status" value="1"/>
</dbReference>
<feature type="compositionally biased region" description="Basic and acidic residues" evidence="10">
    <location>
        <begin position="275"/>
        <end position="284"/>
    </location>
</feature>
<gene>
    <name evidence="12" type="ORF">KDL01_18230</name>
</gene>
<evidence type="ECO:0000256" key="10">
    <source>
        <dbReference type="SAM" id="MobiDB-lite"/>
    </source>
</evidence>
<evidence type="ECO:0000256" key="8">
    <source>
        <dbReference type="ARBA" id="ARBA00038120"/>
    </source>
</evidence>
<dbReference type="PANTHER" id="PTHR43646">
    <property type="entry name" value="GLYCOSYLTRANSFERASE"/>
    <property type="match status" value="1"/>
</dbReference>
<dbReference type="EMBL" id="JAGSOG010000087">
    <property type="protein sequence ID" value="MBR7835217.1"/>
    <property type="molecule type" value="Genomic_DNA"/>
</dbReference>
<evidence type="ECO:0000256" key="4">
    <source>
        <dbReference type="ARBA" id="ARBA00022679"/>
    </source>
</evidence>
<dbReference type="RefSeq" id="WP_212529712.1">
    <property type="nucleotide sequence ID" value="NZ_JAGSOG010000087.1"/>
</dbReference>
<keyword evidence="3 12" id="KW-0328">Glycosyltransferase</keyword>
<evidence type="ECO:0000259" key="11">
    <source>
        <dbReference type="Pfam" id="PF00535"/>
    </source>
</evidence>
<evidence type="ECO:0000313" key="12">
    <source>
        <dbReference type="EMBL" id="MBR7835217.1"/>
    </source>
</evidence>
<keyword evidence="2" id="KW-1003">Cell membrane</keyword>
<evidence type="ECO:0000256" key="3">
    <source>
        <dbReference type="ARBA" id="ARBA00022676"/>
    </source>
</evidence>
<dbReference type="SUPFAM" id="SSF53448">
    <property type="entry name" value="Nucleotide-diphospho-sugar transferases"/>
    <property type="match status" value="1"/>
</dbReference>
<dbReference type="GO" id="GO:0005886">
    <property type="term" value="C:plasma membrane"/>
    <property type="evidence" value="ECO:0007669"/>
    <property type="project" value="UniProtKB-SubCell"/>
</dbReference>
<dbReference type="AlphaFoldDB" id="A0A941ENZ4"/>
<proteinExistence type="inferred from homology"/>
<reference evidence="12" key="1">
    <citation type="submission" date="2021-04" db="EMBL/GenBank/DDBJ databases">
        <title>Genome based classification of Actinospica acidithermotolerans sp. nov., an actinobacterium isolated from an Indonesian hot spring.</title>
        <authorList>
            <person name="Kusuma A.B."/>
            <person name="Putra K.E."/>
            <person name="Nafisah S."/>
            <person name="Loh J."/>
            <person name="Nouioui I."/>
            <person name="Goodfellow M."/>
        </authorList>
    </citation>
    <scope>NUCLEOTIDE SEQUENCE</scope>
    <source>
        <strain evidence="12">CSCA 57</strain>
    </source>
</reference>
<name>A0A941ENZ4_9ACTN</name>
<comment type="function">
    <text evidence="6">Catalyzes the glycosylation of 4,4'-diaponeurosporenoate, i.e. the esterification of glucose at the C1'' position with the carboxyl group of 4,4'-diaponeurosporenic acid, to form glycosyl-4,4'-diaponeurosporenoate. This is a step in the biosynthesis of staphyloxanthin, an orange pigment present in most staphylococci strains.</text>
</comment>
<evidence type="ECO:0000313" key="13">
    <source>
        <dbReference type="Proteomes" id="UP000675781"/>
    </source>
</evidence>
<dbReference type="InterPro" id="IPR029044">
    <property type="entry name" value="Nucleotide-diphossugar_trans"/>
</dbReference>
<accession>A0A941ENZ4</accession>
<evidence type="ECO:0000256" key="9">
    <source>
        <dbReference type="ARBA" id="ARBA00040345"/>
    </source>
</evidence>
<dbReference type="PANTHER" id="PTHR43646:SF2">
    <property type="entry name" value="GLYCOSYLTRANSFERASE 2-LIKE DOMAIN-CONTAINING PROTEIN"/>
    <property type="match status" value="1"/>
</dbReference>
<protein>
    <recommendedName>
        <fullName evidence="9">4,4'-diaponeurosporenoate glycosyltransferase</fullName>
    </recommendedName>
</protein>
<evidence type="ECO:0000256" key="2">
    <source>
        <dbReference type="ARBA" id="ARBA00022475"/>
    </source>
</evidence>
<evidence type="ECO:0000256" key="1">
    <source>
        <dbReference type="ARBA" id="ARBA00004236"/>
    </source>
</evidence>
<sequence>MTSVVVPAFNEATALPRLLSHLLEDAEPGELEVLVVPNGCSDDSAAVARSFGPAVRVIETPVANKHRAMRLADEAAAGHFPRLYVDADVELGCADVRLLAAALADGALAAVPERAIATLGCPWTVRWYYDVWLRLPVVRAGLFGRGVIGVSQAGYARLSQIPELMGDDLAASLVFGAEERTVVAGAFARIHPPRTLADLLRRRIRVQTVTTQASARAELADAGAAARTSRADLMALIRSEPLRMAPRVAWFLCVTVIARRRARKAVAAGDYTTWLRDESSREPHPPQPAQPAQTRPGSGAE</sequence>
<keyword evidence="13" id="KW-1185">Reference proteome</keyword>
<keyword evidence="5" id="KW-0472">Membrane</keyword>
<evidence type="ECO:0000256" key="6">
    <source>
        <dbReference type="ARBA" id="ARBA00037281"/>
    </source>
</evidence>
<comment type="pathway">
    <text evidence="7">Carotenoid biosynthesis; staphyloxanthin biosynthesis; staphyloxanthin from farnesyl diphosphate: step 4/5.</text>
</comment>
<keyword evidence="4 12" id="KW-0808">Transferase</keyword>
<feature type="domain" description="Glycosyltransferase 2-like" evidence="11">
    <location>
        <begin position="3"/>
        <end position="115"/>
    </location>
</feature>
<dbReference type="Pfam" id="PF00535">
    <property type="entry name" value="Glycos_transf_2"/>
    <property type="match status" value="1"/>
</dbReference>
<dbReference type="InterPro" id="IPR001173">
    <property type="entry name" value="Glyco_trans_2-like"/>
</dbReference>
<comment type="similarity">
    <text evidence="8">Belongs to the glycosyltransferase 2 family. CrtQ subfamily.</text>
</comment>
<dbReference type="Proteomes" id="UP000675781">
    <property type="component" value="Unassembled WGS sequence"/>
</dbReference>